<evidence type="ECO:0000313" key="1">
    <source>
        <dbReference type="EMBL" id="SMY15893.1"/>
    </source>
</evidence>
<name>A0A1Y6KUM5_9GAMM</name>
<dbReference type="EMBL" id="FYAH01000002">
    <property type="protein sequence ID" value="SMY15893.1"/>
    <property type="molecule type" value="Genomic_DNA"/>
</dbReference>
<dbReference type="AlphaFoldDB" id="A0A1Y6KUM5"/>
<evidence type="ECO:0000313" key="2">
    <source>
        <dbReference type="Proteomes" id="UP000196485"/>
    </source>
</evidence>
<keyword evidence="2" id="KW-1185">Reference proteome</keyword>
<gene>
    <name evidence="1" type="ORF">PAQU9191_01124</name>
</gene>
<reference evidence="2" key="1">
    <citation type="submission" date="2017-06" db="EMBL/GenBank/DDBJ databases">
        <authorList>
            <person name="Rodrigo-Torres L."/>
            <person name="Arahal R. D."/>
            <person name="Lucena T."/>
        </authorList>
    </citation>
    <scope>NUCLEOTIDE SEQUENCE [LARGE SCALE GENOMIC DNA]</scope>
    <source>
        <strain evidence="2">type strain: CECT 9192</strain>
    </source>
</reference>
<accession>A0A1Y6KUM5</accession>
<sequence>MNNITIAQPATLTMPLLLTQVDTELSQHRLDLIAIKGSYSQFFDYFNTLLAPSISDWVDAVNSDHQTLSNLNSHYGDLAFAHYLARQYDTSRWSEEVTVMTRGFITITDQKLSFSPINIHHIYDYLLTEMVDIDVLKHQFRHLLITDNINYLYRNTPPCIHRYAIDDSENIAKRIQHNISFLWMLYIKTIATTTQAIINTK</sequence>
<dbReference type="Proteomes" id="UP000196485">
    <property type="component" value="Unassembled WGS sequence"/>
</dbReference>
<dbReference type="RefSeq" id="WP_087820060.1">
    <property type="nucleotide sequence ID" value="NZ_FYAH01000002.1"/>
</dbReference>
<proteinExistence type="predicted"/>
<organism evidence="1 2">
    <name type="scientific">Photobacterium aquimaris</name>
    <dbReference type="NCBI Taxonomy" id="512643"/>
    <lineage>
        <taxon>Bacteria</taxon>
        <taxon>Pseudomonadati</taxon>
        <taxon>Pseudomonadota</taxon>
        <taxon>Gammaproteobacteria</taxon>
        <taxon>Vibrionales</taxon>
        <taxon>Vibrionaceae</taxon>
        <taxon>Photobacterium</taxon>
    </lineage>
</organism>
<protein>
    <submittedName>
        <fullName evidence="1">Uncharacterized protein</fullName>
    </submittedName>
</protein>